<gene>
    <name evidence="1" type="ORF">SAMN04488040_2443</name>
</gene>
<dbReference type="OrthoDB" id="9811577at2"/>
<protein>
    <submittedName>
        <fullName evidence="1">SpoIIAA-like</fullName>
    </submittedName>
</protein>
<dbReference type="Proteomes" id="UP000199239">
    <property type="component" value="Unassembled WGS sequence"/>
</dbReference>
<dbReference type="Gene3D" id="3.40.50.10600">
    <property type="entry name" value="SpoIIaa-like domains"/>
    <property type="match status" value="2"/>
</dbReference>
<dbReference type="InterPro" id="IPR038396">
    <property type="entry name" value="SpoIIAA-like_sf"/>
</dbReference>
<organism evidence="1 2">
    <name type="scientific">Sulfitobacter marinus</name>
    <dbReference type="NCBI Taxonomy" id="394264"/>
    <lineage>
        <taxon>Bacteria</taxon>
        <taxon>Pseudomonadati</taxon>
        <taxon>Pseudomonadota</taxon>
        <taxon>Alphaproteobacteria</taxon>
        <taxon>Rhodobacterales</taxon>
        <taxon>Roseobacteraceae</taxon>
        <taxon>Sulfitobacter</taxon>
    </lineage>
</organism>
<dbReference type="SUPFAM" id="SSF52091">
    <property type="entry name" value="SpoIIaa-like"/>
    <property type="match status" value="2"/>
</dbReference>
<dbReference type="InterPro" id="IPR021866">
    <property type="entry name" value="SpoIIAA-like"/>
</dbReference>
<evidence type="ECO:0000313" key="2">
    <source>
        <dbReference type="Proteomes" id="UP000199239"/>
    </source>
</evidence>
<reference evidence="2" key="1">
    <citation type="submission" date="2016-10" db="EMBL/GenBank/DDBJ databases">
        <authorList>
            <person name="Varghese N."/>
            <person name="Submissions S."/>
        </authorList>
    </citation>
    <scope>NUCLEOTIDE SEQUENCE [LARGE SCALE GENOMIC DNA]</scope>
    <source>
        <strain evidence="2">DSM 23422</strain>
    </source>
</reference>
<dbReference type="AlphaFoldDB" id="A0A1I6U1S3"/>
<evidence type="ECO:0000313" key="1">
    <source>
        <dbReference type="EMBL" id="SFS95380.1"/>
    </source>
</evidence>
<keyword evidence="2" id="KW-1185">Reference proteome</keyword>
<dbReference type="STRING" id="394264.SAMN04488040_2443"/>
<dbReference type="RefSeq" id="WP_093916663.1">
    <property type="nucleotide sequence ID" value="NZ_FPAJ01000004.1"/>
</dbReference>
<accession>A0A1I6U1S3</accession>
<proteinExistence type="predicted"/>
<name>A0A1I6U1S3_9RHOB</name>
<dbReference type="Pfam" id="PF11964">
    <property type="entry name" value="SpoIIAA-like"/>
    <property type="match status" value="2"/>
</dbReference>
<dbReference type="InterPro" id="IPR036513">
    <property type="entry name" value="STAS_dom_sf"/>
</dbReference>
<dbReference type="EMBL" id="FPAJ01000004">
    <property type="protein sequence ID" value="SFS95380.1"/>
    <property type="molecule type" value="Genomic_DNA"/>
</dbReference>
<sequence length="242" mass="27046">MIEVQSGTQENLLEVHMKAPITDKDYSDVLMPAMDAALAKGEKLKMLVVMNADLTDFTMGALWDDAKMGIGNWSGFERIAIVTANTAMTRLVRAFSILMPCPVAVFGKWHEDDARLWLFESLGAIHQTDLGGGALHVELLGKIDADVYASETEDLNAFIRKSDRFRLLLDIRRFDGWQGLSAMAAHFRLVRDHVGQLDRAAVVGDSKWEAMVVQIVKRLIGKDARYFDKNDFEAAQAWITAD</sequence>